<organism evidence="1 2">
    <name type="scientific">Rotaria socialis</name>
    <dbReference type="NCBI Taxonomy" id="392032"/>
    <lineage>
        <taxon>Eukaryota</taxon>
        <taxon>Metazoa</taxon>
        <taxon>Spiralia</taxon>
        <taxon>Gnathifera</taxon>
        <taxon>Rotifera</taxon>
        <taxon>Eurotatoria</taxon>
        <taxon>Bdelloidea</taxon>
        <taxon>Philodinida</taxon>
        <taxon>Philodinidae</taxon>
        <taxon>Rotaria</taxon>
    </lineage>
</organism>
<gene>
    <name evidence="1" type="ORF">QYT958_LOCUS4516</name>
</gene>
<dbReference type="GO" id="GO:0008237">
    <property type="term" value="F:metallopeptidase activity"/>
    <property type="evidence" value="ECO:0007669"/>
    <property type="project" value="InterPro"/>
</dbReference>
<reference evidence="1" key="1">
    <citation type="submission" date="2021-02" db="EMBL/GenBank/DDBJ databases">
        <authorList>
            <person name="Nowell W R."/>
        </authorList>
    </citation>
    <scope>NUCLEOTIDE SEQUENCE</scope>
</reference>
<dbReference type="Proteomes" id="UP000663848">
    <property type="component" value="Unassembled WGS sequence"/>
</dbReference>
<name>A0A820VC74_9BILA</name>
<protein>
    <submittedName>
        <fullName evidence="1">Uncharacterized protein</fullName>
    </submittedName>
</protein>
<evidence type="ECO:0000313" key="1">
    <source>
        <dbReference type="EMBL" id="CAF4498911.1"/>
    </source>
</evidence>
<evidence type="ECO:0000313" key="2">
    <source>
        <dbReference type="Proteomes" id="UP000663848"/>
    </source>
</evidence>
<dbReference type="AlphaFoldDB" id="A0A820VC74"/>
<dbReference type="Gene3D" id="3.40.390.10">
    <property type="entry name" value="Collagenase (Catalytic Domain)"/>
    <property type="match status" value="1"/>
</dbReference>
<sequence length="85" mass="9857">MDSDLLPYTIERSQFTAAQITTITNSMRKIEQQTGNCIRFVERINHLTWIRISVGTGGRENNFNRYSTTEVDTLQKAYDFSMIDC</sequence>
<comment type="caution">
    <text evidence="1">The sequence shown here is derived from an EMBL/GenBank/DDBJ whole genome shotgun (WGS) entry which is preliminary data.</text>
</comment>
<dbReference type="EMBL" id="CAJOBR010000349">
    <property type="protein sequence ID" value="CAF4498911.1"/>
    <property type="molecule type" value="Genomic_DNA"/>
</dbReference>
<accession>A0A820VC74</accession>
<dbReference type="InterPro" id="IPR024079">
    <property type="entry name" value="MetalloPept_cat_dom_sf"/>
</dbReference>
<proteinExistence type="predicted"/>